<gene>
    <name evidence="2" type="ORF">GCM10009824_26550</name>
</gene>
<accession>A0ABN2Y8H7</accession>
<dbReference type="SUPFAM" id="SSF50969">
    <property type="entry name" value="YVTN repeat-like/Quinoprotein amine dehydrogenase"/>
    <property type="match status" value="1"/>
</dbReference>
<evidence type="ECO:0000313" key="3">
    <source>
        <dbReference type="Proteomes" id="UP001500166"/>
    </source>
</evidence>
<comment type="caution">
    <text evidence="2">The sequence shown here is derived from an EMBL/GenBank/DDBJ whole genome shotgun (WGS) entry which is preliminary data.</text>
</comment>
<protein>
    <recommendedName>
        <fullName evidence="4">Secreted protein</fullName>
    </recommendedName>
</protein>
<proteinExistence type="predicted"/>
<feature type="region of interest" description="Disordered" evidence="1">
    <location>
        <begin position="1"/>
        <end position="24"/>
    </location>
</feature>
<evidence type="ECO:0000256" key="1">
    <source>
        <dbReference type="SAM" id="MobiDB-lite"/>
    </source>
</evidence>
<feature type="compositionally biased region" description="Low complexity" evidence="1">
    <location>
        <begin position="51"/>
        <end position="74"/>
    </location>
</feature>
<feature type="region of interest" description="Disordered" evidence="1">
    <location>
        <begin position="443"/>
        <end position="482"/>
    </location>
</feature>
<dbReference type="Gene3D" id="2.130.10.10">
    <property type="entry name" value="YVTN repeat-like/Quinoprotein amine dehydrogenase"/>
    <property type="match status" value="1"/>
</dbReference>
<dbReference type="Proteomes" id="UP001500166">
    <property type="component" value="Unassembled WGS sequence"/>
</dbReference>
<keyword evidence="3" id="KW-1185">Reference proteome</keyword>
<sequence>MHNIERIAPEGAHLPMSGSTKGRRRAPITMAAMAIGALALTACGAGGNGEAGATSSSPSASETASEAAAKEVSSLTPRAVVSYDGGLLTVDAESGEVVDDTKKDGFLRLNNAGDGRHVMVSDSDVFRVHDTGLDAHKHGDHYHYRESAPQLTDVTFDAPHAGHVVVHNGKTTLFGDGDGSIKTFDSEALKEGKPEMKETKTESPHHGVALELADGTLFTTQGTEDDRNTVQVLNKDGSVKAETQDCPGVHGEAAAEPGKTTDTVVVGCENGPVIYRDGEFHKVAVADSYARSGNLAGSEESPIVLGDYKVDEDAEQERPTRVALFDTRDDSHQLVDLDSSYWFRSLARGPEGEGLVLTYGGKLNVIDEETGKVTQKIDVIEPWEEKEDWQEAGPAIKVAGSNAYVTDAENKKLHVVDLSKGEVTKSIDLPETPVEMAVVTGKPEAPAHDEESGDHGSHEGHDHAHDDAAPSAGAEGHEGHNH</sequence>
<organism evidence="2 3">
    <name type="scientific">Kocuria atrinae</name>
    <dbReference type="NCBI Taxonomy" id="592377"/>
    <lineage>
        <taxon>Bacteria</taxon>
        <taxon>Bacillati</taxon>
        <taxon>Actinomycetota</taxon>
        <taxon>Actinomycetes</taxon>
        <taxon>Micrococcales</taxon>
        <taxon>Micrococcaceae</taxon>
        <taxon>Kocuria</taxon>
    </lineage>
</organism>
<dbReference type="EMBL" id="BAAAQA010000033">
    <property type="protein sequence ID" value="GAA2123068.1"/>
    <property type="molecule type" value="Genomic_DNA"/>
</dbReference>
<name>A0ABN2Y8H7_9MICC</name>
<feature type="region of interest" description="Disordered" evidence="1">
    <location>
        <begin position="47"/>
        <end position="75"/>
    </location>
</feature>
<feature type="compositionally biased region" description="Basic and acidic residues" evidence="1">
    <location>
        <begin position="445"/>
        <end position="468"/>
    </location>
</feature>
<dbReference type="InterPro" id="IPR015943">
    <property type="entry name" value="WD40/YVTN_repeat-like_dom_sf"/>
</dbReference>
<dbReference type="RefSeq" id="WP_344225467.1">
    <property type="nucleotide sequence ID" value="NZ_BAAAQA010000033.1"/>
</dbReference>
<evidence type="ECO:0008006" key="4">
    <source>
        <dbReference type="Google" id="ProtNLM"/>
    </source>
</evidence>
<dbReference type="InterPro" id="IPR011044">
    <property type="entry name" value="Quino_amine_DH_bsu"/>
</dbReference>
<evidence type="ECO:0000313" key="2">
    <source>
        <dbReference type="EMBL" id="GAA2123068.1"/>
    </source>
</evidence>
<reference evidence="3" key="1">
    <citation type="journal article" date="2019" name="Int. J. Syst. Evol. Microbiol.">
        <title>The Global Catalogue of Microorganisms (GCM) 10K type strain sequencing project: providing services to taxonomists for standard genome sequencing and annotation.</title>
        <authorList>
            <consortium name="The Broad Institute Genomics Platform"/>
            <consortium name="The Broad Institute Genome Sequencing Center for Infectious Disease"/>
            <person name="Wu L."/>
            <person name="Ma J."/>
        </authorList>
    </citation>
    <scope>NUCLEOTIDE SEQUENCE [LARGE SCALE GENOMIC DNA]</scope>
    <source>
        <strain evidence="3">JCM 15914</strain>
    </source>
</reference>